<evidence type="ECO:0000259" key="14">
    <source>
        <dbReference type="Pfam" id="PF00205"/>
    </source>
</evidence>
<dbReference type="GO" id="GO:0005829">
    <property type="term" value="C:cytosol"/>
    <property type="evidence" value="ECO:0007669"/>
    <property type="project" value="TreeGrafter"/>
</dbReference>
<dbReference type="SUPFAM" id="SSF52518">
    <property type="entry name" value="Thiamin diphosphate-binding fold (THDP-binding)"/>
    <property type="match status" value="2"/>
</dbReference>
<dbReference type="EC" id="4.1.1.1" evidence="4"/>
<dbReference type="CDD" id="cd07038">
    <property type="entry name" value="TPP_PYR_PDC_IPDC_like"/>
    <property type="match status" value="1"/>
</dbReference>
<evidence type="ECO:0000256" key="9">
    <source>
        <dbReference type="ARBA" id="ARBA00023052"/>
    </source>
</evidence>
<gene>
    <name evidence="17" type="ORF">WHR41_00064</name>
</gene>
<dbReference type="CDD" id="cd02005">
    <property type="entry name" value="TPP_PDC_IPDC"/>
    <property type="match status" value="1"/>
</dbReference>
<keyword evidence="10" id="KW-0456">Lyase</keyword>
<dbReference type="Pfam" id="PF00205">
    <property type="entry name" value="TPP_enzyme_M"/>
    <property type="match status" value="1"/>
</dbReference>
<evidence type="ECO:0000256" key="10">
    <source>
        <dbReference type="ARBA" id="ARBA00023239"/>
    </source>
</evidence>
<dbReference type="InterPro" id="IPR012110">
    <property type="entry name" value="PDC/IPDC-like"/>
</dbReference>
<accession>A0AB34L6I3</accession>
<keyword evidence="9 13" id="KW-0786">Thiamine pyrophosphate</keyword>
<proteinExistence type="inferred from homology"/>
<dbReference type="Gene3D" id="3.40.50.970">
    <property type="match status" value="2"/>
</dbReference>
<dbReference type="InterPro" id="IPR029061">
    <property type="entry name" value="THDP-binding"/>
</dbReference>
<evidence type="ECO:0000256" key="6">
    <source>
        <dbReference type="ARBA" id="ARBA00022723"/>
    </source>
</evidence>
<evidence type="ECO:0000256" key="3">
    <source>
        <dbReference type="ARBA" id="ARBA00007812"/>
    </source>
</evidence>
<evidence type="ECO:0000256" key="7">
    <source>
        <dbReference type="ARBA" id="ARBA00022793"/>
    </source>
</evidence>
<feature type="domain" description="Thiamine pyrophosphate enzyme TPP-binding" evidence="15">
    <location>
        <begin position="420"/>
        <end position="499"/>
    </location>
</feature>
<feature type="binding site" evidence="12">
    <location>
        <position position="491"/>
    </location>
    <ligand>
        <name>Mg(2+)</name>
        <dbReference type="ChEBI" id="CHEBI:18420"/>
    </ligand>
</feature>
<dbReference type="PANTHER" id="PTHR43452">
    <property type="entry name" value="PYRUVATE DECARBOXYLASE"/>
    <property type="match status" value="1"/>
</dbReference>
<keyword evidence="18" id="KW-1185">Reference proteome</keyword>
<dbReference type="InterPro" id="IPR012001">
    <property type="entry name" value="Thiamin_PyroP_enz_TPP-bd_dom"/>
</dbReference>
<dbReference type="PIRSF" id="PIRSF036565">
    <property type="entry name" value="Pyruvt_ip_decrb"/>
    <property type="match status" value="1"/>
</dbReference>
<dbReference type="Pfam" id="PF02775">
    <property type="entry name" value="TPP_enzyme_C"/>
    <property type="match status" value="1"/>
</dbReference>
<reference evidence="17 18" key="1">
    <citation type="journal article" date="2020" name="Microbiol. Resour. Announc.">
        <title>Draft Genome Sequence of a Cladosporium Species Isolated from the Mesophotic Ascidian Didemnum maculosum.</title>
        <authorList>
            <person name="Gioti A."/>
            <person name="Siaperas R."/>
            <person name="Nikolaivits E."/>
            <person name="Le Goff G."/>
            <person name="Ouazzani J."/>
            <person name="Kotoulas G."/>
            <person name="Topakas E."/>
        </authorList>
    </citation>
    <scope>NUCLEOTIDE SEQUENCE [LARGE SCALE GENOMIC DNA]</scope>
    <source>
        <strain evidence="17 18">TM138-S3</strain>
    </source>
</reference>
<dbReference type="Pfam" id="PF02776">
    <property type="entry name" value="TPP_enzyme_N"/>
    <property type="match status" value="1"/>
</dbReference>
<dbReference type="PROSITE" id="PS00187">
    <property type="entry name" value="TPP_ENZYMES"/>
    <property type="match status" value="1"/>
</dbReference>
<feature type="binding site" evidence="12">
    <location>
        <position position="464"/>
    </location>
    <ligand>
        <name>Mg(2+)</name>
        <dbReference type="ChEBI" id="CHEBI:18420"/>
    </ligand>
</feature>
<dbReference type="GO" id="GO:0004737">
    <property type="term" value="F:pyruvate decarboxylase activity"/>
    <property type="evidence" value="ECO:0007669"/>
    <property type="project" value="UniProtKB-EC"/>
</dbReference>
<evidence type="ECO:0000256" key="12">
    <source>
        <dbReference type="PIRSR" id="PIRSR036565-2"/>
    </source>
</evidence>
<feature type="binding site" evidence="12">
    <location>
        <position position="493"/>
    </location>
    <ligand>
        <name>Mg(2+)</name>
        <dbReference type="ChEBI" id="CHEBI:18420"/>
    </ligand>
</feature>
<dbReference type="InterPro" id="IPR011766">
    <property type="entry name" value="TPP_enzyme_TPP-bd"/>
</dbReference>
<dbReference type="GeneID" id="96001508"/>
<feature type="binding site" evidence="11">
    <location>
        <position position="497"/>
    </location>
    <ligand>
        <name>pyruvate</name>
        <dbReference type="ChEBI" id="CHEBI:15361"/>
        <label>1</label>
        <note>substrate; ligand shared between two neighboring subunits</note>
    </ligand>
</feature>
<comment type="cofactor">
    <cofactor evidence="12">
        <name>Mg(2+)</name>
        <dbReference type="ChEBI" id="CHEBI:18420"/>
    </cofactor>
    <text evidence="12">Binds 1 Mg(2+) per subunit.</text>
</comment>
<name>A0AB34L6I3_9PEZI</name>
<feature type="domain" description="Thiamine pyrophosphate enzyme N-terminal TPP-binding" evidence="16">
    <location>
        <begin position="23"/>
        <end position="129"/>
    </location>
</feature>
<evidence type="ECO:0000256" key="13">
    <source>
        <dbReference type="RuleBase" id="RU362132"/>
    </source>
</evidence>
<organism evidence="17 18">
    <name type="scientific">Cladosporium halotolerans</name>
    <dbReference type="NCBI Taxonomy" id="1052096"/>
    <lineage>
        <taxon>Eukaryota</taxon>
        <taxon>Fungi</taxon>
        <taxon>Dikarya</taxon>
        <taxon>Ascomycota</taxon>
        <taxon>Pezizomycotina</taxon>
        <taxon>Dothideomycetes</taxon>
        <taxon>Dothideomycetidae</taxon>
        <taxon>Cladosporiales</taxon>
        <taxon>Cladosporiaceae</taxon>
        <taxon>Cladosporium</taxon>
    </lineage>
</organism>
<dbReference type="GO" id="GO:0005634">
    <property type="term" value="C:nucleus"/>
    <property type="evidence" value="ECO:0007669"/>
    <property type="project" value="TreeGrafter"/>
</dbReference>
<evidence type="ECO:0000313" key="18">
    <source>
        <dbReference type="Proteomes" id="UP000803884"/>
    </source>
</evidence>
<dbReference type="FunFam" id="3.40.50.970:FF:000024">
    <property type="entry name" value="Pyruvate decarboxylase isozyme"/>
    <property type="match status" value="1"/>
</dbReference>
<dbReference type="InterPro" id="IPR029035">
    <property type="entry name" value="DHS-like_NAD/FAD-binding_dom"/>
</dbReference>
<protein>
    <recommendedName>
        <fullName evidence="5">Pyruvate decarboxylase</fullName>
        <ecNumber evidence="4">4.1.1.1</ecNumber>
    </recommendedName>
</protein>
<feature type="domain" description="Thiamine pyrophosphate enzyme central" evidence="14">
    <location>
        <begin position="217"/>
        <end position="335"/>
    </location>
</feature>
<dbReference type="EMBL" id="JAAQHG020000001">
    <property type="protein sequence ID" value="KAL1591251.1"/>
    <property type="molecule type" value="Genomic_DNA"/>
</dbReference>
<dbReference type="FunFam" id="3.40.50.970:FF:000019">
    <property type="entry name" value="Pyruvate decarboxylase isozyme"/>
    <property type="match status" value="1"/>
</dbReference>
<dbReference type="AlphaFoldDB" id="A0AB34L6I3"/>
<dbReference type="PANTHER" id="PTHR43452:SF30">
    <property type="entry name" value="PYRUVATE DECARBOXYLASE ISOZYME 1-RELATED"/>
    <property type="match status" value="1"/>
</dbReference>
<evidence type="ECO:0000256" key="8">
    <source>
        <dbReference type="ARBA" id="ARBA00022842"/>
    </source>
</evidence>
<evidence type="ECO:0000256" key="11">
    <source>
        <dbReference type="PIRSR" id="PIRSR036565-1"/>
    </source>
</evidence>
<dbReference type="InterPro" id="IPR047214">
    <property type="entry name" value="TPP_PDC_IPDC"/>
</dbReference>
<evidence type="ECO:0000259" key="15">
    <source>
        <dbReference type="Pfam" id="PF02775"/>
    </source>
</evidence>
<dbReference type="RefSeq" id="XP_069234356.1">
    <property type="nucleotide sequence ID" value="XM_069368670.1"/>
</dbReference>
<evidence type="ECO:0000313" key="17">
    <source>
        <dbReference type="EMBL" id="KAL1591251.1"/>
    </source>
</evidence>
<evidence type="ECO:0000256" key="1">
    <source>
        <dbReference type="ARBA" id="ARBA00001041"/>
    </source>
</evidence>
<dbReference type="GO" id="GO:0030976">
    <property type="term" value="F:thiamine pyrophosphate binding"/>
    <property type="evidence" value="ECO:0007669"/>
    <property type="project" value="InterPro"/>
</dbReference>
<dbReference type="GO" id="GO:0000949">
    <property type="term" value="P:aromatic amino acid family catabolic process to alcohol via Ehrlich pathway"/>
    <property type="evidence" value="ECO:0007669"/>
    <property type="project" value="TreeGrafter"/>
</dbReference>
<dbReference type="GO" id="GO:0000287">
    <property type="term" value="F:magnesium ion binding"/>
    <property type="evidence" value="ECO:0007669"/>
    <property type="project" value="InterPro"/>
</dbReference>
<comment type="catalytic activity">
    <reaction evidence="1">
        <text>a 2-oxocarboxylate + H(+) = an aldehyde + CO2</text>
        <dbReference type="Rhea" id="RHEA:11628"/>
        <dbReference type="ChEBI" id="CHEBI:15378"/>
        <dbReference type="ChEBI" id="CHEBI:16526"/>
        <dbReference type="ChEBI" id="CHEBI:17478"/>
        <dbReference type="ChEBI" id="CHEBI:35179"/>
        <dbReference type="EC" id="4.1.1.1"/>
    </reaction>
</comment>
<sequence length="610" mass="65716">MSKMANGAPQTNGVGDTVPLGLYLWTRIKQVGVNRIFGVPGDFNLTLLDHIYNVDGLEWTGNTNELNAAYAADGYARTMHGAGCLVTTHGVGELSALNGIAGSMTEQVRIIHVVGQTSRKMQENRMMIHHSIGPSPDHQVFNKASVNFRVTAAELQSEKGATEEIDRVLRECYVKSGPVYIFVPIDIVDLPVPAAGLTKALDLSPPTDPKAVEAAADAVLSTLYASKNPAVFVDCLVDRHNGTSELKELVSKLSCPIFASNMGKGIVDETNPNYLGVYNGMVSGLGVAAAIEASDCVFVVGSLASDTNSGGFSRKVLPENTISLDANSTTIKGKTFESTPIKYLLQALVSKIDSSKVPSVAIPKLPPRPQEDDASSKAVTQSYLWPTLASFLQPHDVLFGETGTAAFGIPDSDFPCENIQWITQTYYGSIGWATPAALGSECALQDLSAAGARPRGRTLLVTGDGSMMLTAQEIGNMVKQNLSPLIFVVNNAGYTIERVIHGARQSYNDIVPFAYEHLLPFFNMPREQAARNFHRAATKVELDAVLALDRVRDPVGHGKGPQVIEIVVDMMDVPWRLATQVGTRGPEAVREMREAGFKVRDIEHGTGFWS</sequence>
<keyword evidence="8 12" id="KW-0460">Magnesium</keyword>
<evidence type="ECO:0000256" key="5">
    <source>
        <dbReference type="ARBA" id="ARBA00014422"/>
    </source>
</evidence>
<comment type="cofactor">
    <cofactor evidence="2">
        <name>thiamine diphosphate</name>
        <dbReference type="ChEBI" id="CHEBI:58937"/>
    </cofactor>
</comment>
<feature type="binding site" evidence="11">
    <location>
        <position position="130"/>
    </location>
    <ligand>
        <name>pyruvate</name>
        <dbReference type="ChEBI" id="CHEBI:15361"/>
        <label>1</label>
        <note>substrate; ligand shared between two neighboring subunits</note>
    </ligand>
</feature>
<evidence type="ECO:0000256" key="4">
    <source>
        <dbReference type="ARBA" id="ARBA00013202"/>
    </source>
</evidence>
<dbReference type="SUPFAM" id="SSF52467">
    <property type="entry name" value="DHS-like NAD/FAD-binding domain"/>
    <property type="match status" value="1"/>
</dbReference>
<feature type="binding site" evidence="11">
    <location>
        <position position="42"/>
    </location>
    <ligand>
        <name>pyruvate</name>
        <dbReference type="ChEBI" id="CHEBI:15361"/>
        <label>1</label>
        <note>substrate; ligand shared between two neighboring subunits</note>
    </ligand>
</feature>
<feature type="binding site" evidence="11">
    <location>
        <position position="173"/>
    </location>
    <ligand>
        <name>pyruvate</name>
        <dbReference type="ChEBI" id="CHEBI:15361"/>
        <label>2</label>
        <note>allosteric activator</note>
    </ligand>
</feature>
<keyword evidence="7" id="KW-0210">Decarboxylase</keyword>
<comment type="caution">
    <text evidence="17">The sequence shown here is derived from an EMBL/GenBank/DDBJ whole genome shotgun (WGS) entry which is preliminary data.</text>
</comment>
<keyword evidence="6 12" id="KW-0479">Metal-binding</keyword>
<dbReference type="Proteomes" id="UP000803884">
    <property type="component" value="Unassembled WGS sequence"/>
</dbReference>
<dbReference type="InterPro" id="IPR047213">
    <property type="entry name" value="TPP_PYR_PDC_IPDC-like"/>
</dbReference>
<evidence type="ECO:0000259" key="16">
    <source>
        <dbReference type="Pfam" id="PF02776"/>
    </source>
</evidence>
<dbReference type="InterPro" id="IPR000399">
    <property type="entry name" value="TPP-bd_CS"/>
</dbReference>
<dbReference type="Gene3D" id="3.40.50.1220">
    <property type="entry name" value="TPP-binding domain"/>
    <property type="match status" value="1"/>
</dbReference>
<evidence type="ECO:0000256" key="2">
    <source>
        <dbReference type="ARBA" id="ARBA00001964"/>
    </source>
</evidence>
<dbReference type="InterPro" id="IPR012000">
    <property type="entry name" value="Thiamin_PyroP_enz_cen_dom"/>
</dbReference>
<comment type="similarity">
    <text evidence="3 13">Belongs to the TPP enzyme family.</text>
</comment>